<dbReference type="InterPro" id="IPR003462">
    <property type="entry name" value="ODC_Mu_crystall"/>
</dbReference>
<reference evidence="1 2" key="1">
    <citation type="submission" date="2024-09" db="EMBL/GenBank/DDBJ databases">
        <authorList>
            <person name="Sun Q."/>
            <person name="Mori K."/>
        </authorList>
    </citation>
    <scope>NUCLEOTIDE SEQUENCE [LARGE SCALE GENOMIC DNA]</scope>
    <source>
        <strain evidence="1 2">JCM 3331</strain>
    </source>
</reference>
<gene>
    <name evidence="1" type="ORF">ACFFTL_14925</name>
</gene>
<dbReference type="InterPro" id="IPR036291">
    <property type="entry name" value="NAD(P)-bd_dom_sf"/>
</dbReference>
<proteinExistence type="predicted"/>
<dbReference type="Pfam" id="PF02423">
    <property type="entry name" value="OCD_Mu_crystall"/>
    <property type="match status" value="1"/>
</dbReference>
<organism evidence="1 2">
    <name type="scientific">Streptomyces yanii</name>
    <dbReference type="NCBI Taxonomy" id="78510"/>
    <lineage>
        <taxon>Bacteria</taxon>
        <taxon>Bacillati</taxon>
        <taxon>Actinomycetota</taxon>
        <taxon>Actinomycetes</taxon>
        <taxon>Kitasatosporales</taxon>
        <taxon>Streptomycetaceae</taxon>
        <taxon>Streptomyces</taxon>
    </lineage>
</organism>
<dbReference type="Gene3D" id="3.30.1780.10">
    <property type="entry name" value="ornithine cyclodeaminase, domain 1"/>
    <property type="match status" value="1"/>
</dbReference>
<dbReference type="PANTHER" id="PTHR13812:SF19">
    <property type="entry name" value="KETIMINE REDUCTASE MU-CRYSTALLIN"/>
    <property type="match status" value="1"/>
</dbReference>
<evidence type="ECO:0000313" key="2">
    <source>
        <dbReference type="Proteomes" id="UP001589710"/>
    </source>
</evidence>
<keyword evidence="2" id="KW-1185">Reference proteome</keyword>
<dbReference type="SUPFAM" id="SSF51735">
    <property type="entry name" value="NAD(P)-binding Rossmann-fold domains"/>
    <property type="match status" value="1"/>
</dbReference>
<dbReference type="Proteomes" id="UP001589710">
    <property type="component" value="Unassembled WGS sequence"/>
</dbReference>
<dbReference type="PANTHER" id="PTHR13812">
    <property type="entry name" value="KETIMINE REDUCTASE MU-CRYSTALLIN"/>
    <property type="match status" value="1"/>
</dbReference>
<dbReference type="Gene3D" id="3.40.50.720">
    <property type="entry name" value="NAD(P)-binding Rossmann-like Domain"/>
    <property type="match status" value="1"/>
</dbReference>
<dbReference type="EMBL" id="JBHMCG010000062">
    <property type="protein sequence ID" value="MFB9573577.1"/>
    <property type="molecule type" value="Genomic_DNA"/>
</dbReference>
<dbReference type="InterPro" id="IPR023401">
    <property type="entry name" value="ODC_N"/>
</dbReference>
<accession>A0ABV5R8I8</accession>
<evidence type="ECO:0000313" key="1">
    <source>
        <dbReference type="EMBL" id="MFB9573577.1"/>
    </source>
</evidence>
<sequence>MTLILRRGDLEPLVDMRATIEAVDAAMGDVARGTAVQPAPALMRLPGSDSGFLPMAAASQRAGLAAVKLLADVPANAEHGLPTQRSSIVLVSTDTGEVLAVLDGAIPTRIRTAAATAVATRHLARPGSTTLGLVGAGALAVAHVTAMLEVLPIATVHFWTRSRATAHGFQKAIEQHGLKVRLLESPHAVAQSVDVLCTLTPAVEPVVHGASFVPGLHVNAVGARPRPDHREVDTEAILRSRVFVDSLPTVRQKSGDIVIPVNEGALRFDDLEGELGSVIAGLHPGRKSEDDITLFKSVGLGLQDLAIGRLLVDAALATGRGVHVDLRS</sequence>
<name>A0ABV5R8I8_9ACTN</name>
<protein>
    <submittedName>
        <fullName evidence="1">Ornithine cyclodeaminase family protein</fullName>
    </submittedName>
</protein>
<comment type="caution">
    <text evidence="1">The sequence shown here is derived from an EMBL/GenBank/DDBJ whole genome shotgun (WGS) entry which is preliminary data.</text>
</comment>
<dbReference type="PIRSF" id="PIRSF001439">
    <property type="entry name" value="CryM"/>
    <property type="match status" value="1"/>
</dbReference>
<dbReference type="RefSeq" id="WP_345511148.1">
    <property type="nucleotide sequence ID" value="NZ_BAAAXD010000011.1"/>
</dbReference>